<evidence type="ECO:0000256" key="2">
    <source>
        <dbReference type="ARBA" id="ARBA00006966"/>
    </source>
</evidence>
<dbReference type="EC" id="4.1.2.48" evidence="5"/>
<dbReference type="InterPro" id="IPR026273">
    <property type="entry name" value="Low_specificity_L-TA_bact"/>
</dbReference>
<comment type="function">
    <text evidence="5">Catalyzes the cleavage of L-allo-threonine and L-threonine to glycine and acetaldehyde.</text>
</comment>
<comment type="catalytic activity">
    <reaction evidence="5">
        <text>L-allo-threonine = acetaldehyde + glycine</text>
        <dbReference type="Rhea" id="RHEA:26209"/>
        <dbReference type="ChEBI" id="CHEBI:15343"/>
        <dbReference type="ChEBI" id="CHEBI:57305"/>
        <dbReference type="ChEBI" id="CHEBI:58585"/>
        <dbReference type="EC" id="4.1.2.48"/>
    </reaction>
</comment>
<dbReference type="SUPFAM" id="SSF53383">
    <property type="entry name" value="PLP-dependent transferases"/>
    <property type="match status" value="1"/>
</dbReference>
<proteinExistence type="inferred from homology"/>
<dbReference type="InterPro" id="IPR015422">
    <property type="entry name" value="PyrdxlP-dep_Trfase_small"/>
</dbReference>
<protein>
    <recommendedName>
        <fullName evidence="5">L-threonine aldolase</fullName>
        <ecNumber evidence="5">4.1.2.48</ecNumber>
    </recommendedName>
</protein>
<organism evidence="7 8">
    <name type="scientific">Denitrobaculum tricleocarpae</name>
    <dbReference type="NCBI Taxonomy" id="2591009"/>
    <lineage>
        <taxon>Bacteria</taxon>
        <taxon>Pseudomonadati</taxon>
        <taxon>Pseudomonadota</taxon>
        <taxon>Alphaproteobacteria</taxon>
        <taxon>Rhodospirillales</taxon>
        <taxon>Rhodospirillaceae</taxon>
        <taxon>Denitrobaculum</taxon>
    </lineage>
</organism>
<dbReference type="Proteomes" id="UP000315252">
    <property type="component" value="Unassembled WGS sequence"/>
</dbReference>
<keyword evidence="8" id="KW-1185">Reference proteome</keyword>
<evidence type="ECO:0000256" key="1">
    <source>
        <dbReference type="ARBA" id="ARBA00001933"/>
    </source>
</evidence>
<evidence type="ECO:0000256" key="3">
    <source>
        <dbReference type="ARBA" id="ARBA00011881"/>
    </source>
</evidence>
<evidence type="ECO:0000313" key="7">
    <source>
        <dbReference type="EMBL" id="TQV81762.1"/>
    </source>
</evidence>
<sequence>MTNFASDNVTAMAPEILAAIADANEGPAMPYGEDPVTARVRARFNDLFETETLVFPVATGTAANVLGLSLLTPPYGAVYCHRDAHIVVDECGAPEFYTGGAKLVTLEGADGKLTAGVVSDAITGAGVVHHVQPAAISLTQATEVGTLYRPDDVAAIAKVARAHQIGLHMDGARFANAIAALGCSPAEMTWKAGVDVLAFGATKNGAMAAEAVVIFKPELAAEFGFRRKRGGHLFSKGRFLSAQLEGYLEDGLWLRHALHANSLATQLAQGLAGLPGVTLHHPVEANMLFLSLPESVIAGLKAGGFMFYDWTTPATAAGMREIRLVTAFNGTGEDVRAFVALAADLARKAAE</sequence>
<reference evidence="7 8" key="1">
    <citation type="submission" date="2019-06" db="EMBL/GenBank/DDBJ databases">
        <title>Whole genome sequence for Rhodospirillaceae sp. R148.</title>
        <authorList>
            <person name="Wang G."/>
        </authorList>
    </citation>
    <scope>NUCLEOTIDE SEQUENCE [LARGE SCALE GENOMIC DNA]</scope>
    <source>
        <strain evidence="7 8">R148</strain>
    </source>
</reference>
<dbReference type="CDD" id="cd06502">
    <property type="entry name" value="TA_like"/>
    <property type="match status" value="1"/>
</dbReference>
<keyword evidence="5" id="KW-0456">Lyase</keyword>
<dbReference type="Gene3D" id="3.90.1150.10">
    <property type="entry name" value="Aspartate Aminotransferase, domain 1"/>
    <property type="match status" value="1"/>
</dbReference>
<evidence type="ECO:0000256" key="4">
    <source>
        <dbReference type="ARBA" id="ARBA00022898"/>
    </source>
</evidence>
<gene>
    <name evidence="7" type="ORF">FKG95_05830</name>
</gene>
<dbReference type="RefSeq" id="WP_142895393.1">
    <property type="nucleotide sequence ID" value="NZ_ML660053.1"/>
</dbReference>
<dbReference type="EMBL" id="VHSH01000002">
    <property type="protein sequence ID" value="TQV81762.1"/>
    <property type="molecule type" value="Genomic_DNA"/>
</dbReference>
<dbReference type="InterPro" id="IPR015421">
    <property type="entry name" value="PyrdxlP-dep_Trfase_major"/>
</dbReference>
<dbReference type="Pfam" id="PF01212">
    <property type="entry name" value="Beta_elim_lyase"/>
    <property type="match status" value="1"/>
</dbReference>
<dbReference type="Gene3D" id="3.40.640.10">
    <property type="entry name" value="Type I PLP-dependent aspartate aminotransferase-like (Major domain)"/>
    <property type="match status" value="1"/>
</dbReference>
<comment type="subunit">
    <text evidence="3">Homotetramer.</text>
</comment>
<dbReference type="PANTHER" id="PTHR48097:SF5">
    <property type="entry name" value="LOW SPECIFICITY L-THREONINE ALDOLASE"/>
    <property type="match status" value="1"/>
</dbReference>
<dbReference type="InterPro" id="IPR015424">
    <property type="entry name" value="PyrdxlP-dep_Trfase"/>
</dbReference>
<feature type="domain" description="Aromatic amino acid beta-eliminating lyase/threonine aldolase" evidence="6">
    <location>
        <begin position="4"/>
        <end position="290"/>
    </location>
</feature>
<dbReference type="AlphaFoldDB" id="A0A545TX13"/>
<comment type="catalytic activity">
    <reaction evidence="5">
        <text>L-threonine = acetaldehyde + glycine</text>
        <dbReference type="Rhea" id="RHEA:19625"/>
        <dbReference type="ChEBI" id="CHEBI:15343"/>
        <dbReference type="ChEBI" id="CHEBI:57305"/>
        <dbReference type="ChEBI" id="CHEBI:57926"/>
        <dbReference type="EC" id="4.1.2.48"/>
    </reaction>
</comment>
<dbReference type="InterPro" id="IPR001597">
    <property type="entry name" value="ArAA_b-elim_lyase/Thr_aldolase"/>
</dbReference>
<dbReference type="OrthoDB" id="9774495at2"/>
<accession>A0A545TX13</accession>
<dbReference type="PANTHER" id="PTHR48097">
    <property type="entry name" value="L-THREONINE ALDOLASE-RELATED"/>
    <property type="match status" value="1"/>
</dbReference>
<comment type="cofactor">
    <cofactor evidence="1 5">
        <name>pyridoxal 5'-phosphate</name>
        <dbReference type="ChEBI" id="CHEBI:597326"/>
    </cofactor>
</comment>
<evidence type="ECO:0000313" key="8">
    <source>
        <dbReference type="Proteomes" id="UP000315252"/>
    </source>
</evidence>
<dbReference type="GO" id="GO:0008732">
    <property type="term" value="F:L-allo-threonine aldolase activity"/>
    <property type="evidence" value="ECO:0007669"/>
    <property type="project" value="RHEA"/>
</dbReference>
<dbReference type="PIRSF" id="PIRSF038940">
    <property type="entry name" value="Low_specificity_LTA"/>
    <property type="match status" value="1"/>
</dbReference>
<keyword evidence="4 5" id="KW-0663">Pyridoxal phosphate</keyword>
<comment type="caution">
    <text evidence="7">The sequence shown here is derived from an EMBL/GenBank/DDBJ whole genome shotgun (WGS) entry which is preliminary data.</text>
</comment>
<name>A0A545TX13_9PROT</name>
<evidence type="ECO:0000259" key="6">
    <source>
        <dbReference type="Pfam" id="PF01212"/>
    </source>
</evidence>
<dbReference type="GO" id="GO:0006567">
    <property type="term" value="P:L-threonine catabolic process"/>
    <property type="evidence" value="ECO:0007669"/>
    <property type="project" value="UniProtKB-UniRule"/>
</dbReference>
<comment type="similarity">
    <text evidence="2 5">Belongs to the threonine aldolase family.</text>
</comment>
<evidence type="ECO:0000256" key="5">
    <source>
        <dbReference type="PIRNR" id="PIRNR038940"/>
    </source>
</evidence>